<keyword evidence="2" id="KW-1133">Transmembrane helix</keyword>
<feature type="transmembrane region" description="Helical" evidence="2">
    <location>
        <begin position="20"/>
        <end position="36"/>
    </location>
</feature>
<accession>A0A1H7HVZ7</accession>
<feature type="region of interest" description="Disordered" evidence="1">
    <location>
        <begin position="1"/>
        <end position="22"/>
    </location>
</feature>
<evidence type="ECO:0008006" key="5">
    <source>
        <dbReference type="Google" id="ProtNLM"/>
    </source>
</evidence>
<dbReference type="STRING" id="416943.SAMN05445871_3260"/>
<dbReference type="Proteomes" id="UP000199120">
    <property type="component" value="Unassembled WGS sequence"/>
</dbReference>
<dbReference type="EMBL" id="FOAJ01000002">
    <property type="protein sequence ID" value="SEK53797.1"/>
    <property type="molecule type" value="Genomic_DNA"/>
</dbReference>
<proteinExistence type="predicted"/>
<keyword evidence="2" id="KW-0472">Membrane</keyword>
<dbReference type="AlphaFoldDB" id="A0A1H7HVZ7"/>
<reference evidence="4" key="1">
    <citation type="submission" date="2016-10" db="EMBL/GenBank/DDBJ databases">
        <authorList>
            <person name="Varghese N."/>
            <person name="Submissions S."/>
        </authorList>
    </citation>
    <scope>NUCLEOTIDE SEQUENCE [LARGE SCALE GENOMIC DNA]</scope>
    <source>
        <strain evidence="4">LMG 26416</strain>
    </source>
</reference>
<sequence>MSGEGDNETKSPGGTKPKAKGGGFLQLIGAVAWSFLGVRKRRDLEADAAQLNPLHLVIAGVLGAALFVVVLLLIVHAVVG</sequence>
<name>A0A1H7HVZ7_9BURK</name>
<dbReference type="Pfam" id="PF11174">
    <property type="entry name" value="DUF2970"/>
    <property type="match status" value="1"/>
</dbReference>
<feature type="transmembrane region" description="Helical" evidence="2">
    <location>
        <begin position="56"/>
        <end position="79"/>
    </location>
</feature>
<dbReference type="RefSeq" id="WP_090546511.1">
    <property type="nucleotide sequence ID" value="NZ_FNSR01000001.1"/>
</dbReference>
<evidence type="ECO:0000313" key="3">
    <source>
        <dbReference type="EMBL" id="SEK53797.1"/>
    </source>
</evidence>
<keyword evidence="4" id="KW-1185">Reference proteome</keyword>
<protein>
    <recommendedName>
        <fullName evidence="5">DUF2970 domain-containing protein</fullName>
    </recommendedName>
</protein>
<evidence type="ECO:0000256" key="2">
    <source>
        <dbReference type="SAM" id="Phobius"/>
    </source>
</evidence>
<evidence type="ECO:0000313" key="4">
    <source>
        <dbReference type="Proteomes" id="UP000199120"/>
    </source>
</evidence>
<keyword evidence="2" id="KW-0812">Transmembrane</keyword>
<evidence type="ECO:0000256" key="1">
    <source>
        <dbReference type="SAM" id="MobiDB-lite"/>
    </source>
</evidence>
<gene>
    <name evidence="3" type="ORF">SAMN05192542_102421</name>
</gene>
<organism evidence="3 4">
    <name type="scientific">Paraburkholderia caballeronis</name>
    <dbReference type="NCBI Taxonomy" id="416943"/>
    <lineage>
        <taxon>Bacteria</taxon>
        <taxon>Pseudomonadati</taxon>
        <taxon>Pseudomonadota</taxon>
        <taxon>Betaproteobacteria</taxon>
        <taxon>Burkholderiales</taxon>
        <taxon>Burkholderiaceae</taxon>
        <taxon>Paraburkholderia</taxon>
    </lineage>
</organism>
<dbReference type="InterPro" id="IPR021344">
    <property type="entry name" value="DUF2970"/>
</dbReference>
<dbReference type="OrthoDB" id="8657357at2"/>